<evidence type="ECO:0000313" key="1">
    <source>
        <dbReference type="EMBL" id="GBP83705.1"/>
    </source>
</evidence>
<sequence>MQVDAHHQVLPPSTRRRSYTARLSAERVYDGLVFFKSHTHTQFSATYLKTGTIIIYGIPCRLRQGLVFEKRAHCFLKSNEPVAPPGAGVDERR</sequence>
<gene>
    <name evidence="1" type="ORF">EVAR_61640_1</name>
</gene>
<reference evidence="1 2" key="1">
    <citation type="journal article" date="2019" name="Commun. Biol.">
        <title>The bagworm genome reveals a unique fibroin gene that provides high tensile strength.</title>
        <authorList>
            <person name="Kono N."/>
            <person name="Nakamura H."/>
            <person name="Ohtoshi R."/>
            <person name="Tomita M."/>
            <person name="Numata K."/>
            <person name="Arakawa K."/>
        </authorList>
    </citation>
    <scope>NUCLEOTIDE SEQUENCE [LARGE SCALE GENOMIC DNA]</scope>
</reference>
<dbReference type="Proteomes" id="UP000299102">
    <property type="component" value="Unassembled WGS sequence"/>
</dbReference>
<organism evidence="1 2">
    <name type="scientific">Eumeta variegata</name>
    <name type="common">Bagworm moth</name>
    <name type="synonym">Eumeta japonica</name>
    <dbReference type="NCBI Taxonomy" id="151549"/>
    <lineage>
        <taxon>Eukaryota</taxon>
        <taxon>Metazoa</taxon>
        <taxon>Ecdysozoa</taxon>
        <taxon>Arthropoda</taxon>
        <taxon>Hexapoda</taxon>
        <taxon>Insecta</taxon>
        <taxon>Pterygota</taxon>
        <taxon>Neoptera</taxon>
        <taxon>Endopterygota</taxon>
        <taxon>Lepidoptera</taxon>
        <taxon>Glossata</taxon>
        <taxon>Ditrysia</taxon>
        <taxon>Tineoidea</taxon>
        <taxon>Psychidae</taxon>
        <taxon>Oiketicinae</taxon>
        <taxon>Eumeta</taxon>
    </lineage>
</organism>
<name>A0A4C1ZAT8_EUMVA</name>
<evidence type="ECO:0000313" key="2">
    <source>
        <dbReference type="Proteomes" id="UP000299102"/>
    </source>
</evidence>
<protein>
    <submittedName>
        <fullName evidence="1">Uncharacterized protein</fullName>
    </submittedName>
</protein>
<dbReference type="AlphaFoldDB" id="A0A4C1ZAT8"/>
<dbReference type="EMBL" id="BGZK01001634">
    <property type="protein sequence ID" value="GBP83705.1"/>
    <property type="molecule type" value="Genomic_DNA"/>
</dbReference>
<keyword evidence="2" id="KW-1185">Reference proteome</keyword>
<accession>A0A4C1ZAT8</accession>
<proteinExistence type="predicted"/>
<comment type="caution">
    <text evidence="1">The sequence shown here is derived from an EMBL/GenBank/DDBJ whole genome shotgun (WGS) entry which is preliminary data.</text>
</comment>